<dbReference type="GO" id="GO:0005737">
    <property type="term" value="C:cytoplasm"/>
    <property type="evidence" value="ECO:0007669"/>
    <property type="project" value="UniProtKB-SubCell"/>
</dbReference>
<dbReference type="InterPro" id="IPR039399">
    <property type="entry name" value="Deltex_C_sf"/>
</dbReference>
<evidence type="ECO:0000256" key="1">
    <source>
        <dbReference type="ARBA" id="ARBA00000900"/>
    </source>
</evidence>
<dbReference type="EC" id="2.3.2.27" evidence="5"/>
<keyword evidence="5" id="KW-0963">Cytoplasm</keyword>
<evidence type="ECO:0000313" key="7">
    <source>
        <dbReference type="EMBL" id="KAH3849989.1"/>
    </source>
</evidence>
<reference evidence="7" key="1">
    <citation type="journal article" date="2019" name="bioRxiv">
        <title>The Genome of the Zebra Mussel, Dreissena polymorpha: A Resource for Invasive Species Research.</title>
        <authorList>
            <person name="McCartney M.A."/>
            <person name="Auch B."/>
            <person name="Kono T."/>
            <person name="Mallez S."/>
            <person name="Zhang Y."/>
            <person name="Obille A."/>
            <person name="Becker A."/>
            <person name="Abrahante J.E."/>
            <person name="Garbe J."/>
            <person name="Badalamenti J.P."/>
            <person name="Herman A."/>
            <person name="Mangelson H."/>
            <person name="Liachko I."/>
            <person name="Sullivan S."/>
            <person name="Sone E.D."/>
            <person name="Koren S."/>
            <person name="Silverstein K.A.T."/>
            <person name="Beckman K.B."/>
            <person name="Gohl D.M."/>
        </authorList>
    </citation>
    <scope>NUCLEOTIDE SEQUENCE</scope>
    <source>
        <strain evidence="7">Duluth1</strain>
        <tissue evidence="7">Whole animal</tissue>
    </source>
</reference>
<evidence type="ECO:0000256" key="5">
    <source>
        <dbReference type="RuleBase" id="RU367105"/>
    </source>
</evidence>
<comment type="subcellular location">
    <subcellularLocation>
        <location evidence="5">Cytoplasm</location>
    </subcellularLocation>
</comment>
<evidence type="ECO:0000313" key="8">
    <source>
        <dbReference type="Proteomes" id="UP000828390"/>
    </source>
</evidence>
<dbReference type="Proteomes" id="UP000828390">
    <property type="component" value="Unassembled WGS sequence"/>
</dbReference>
<keyword evidence="4 5" id="KW-0479">Metal-binding</keyword>
<comment type="pathway">
    <text evidence="2 5">Protein modification; protein ubiquitination.</text>
</comment>
<keyword evidence="3 5" id="KW-0808">Transferase</keyword>
<sequence>MLKVAFQRKLVFTIGSLRTTGEEGVITWNDIHHKTYHRPNQQFGYPDPSYLERVTDELKAKGVTLADIDPKDRLEGTVYCM</sequence>
<dbReference type="AlphaFoldDB" id="A0A9D4R045"/>
<dbReference type="InterPro" id="IPR039398">
    <property type="entry name" value="Deltex_fam"/>
</dbReference>
<evidence type="ECO:0000256" key="4">
    <source>
        <dbReference type="ARBA" id="ARBA00022723"/>
    </source>
</evidence>
<dbReference type="GO" id="GO:0007219">
    <property type="term" value="P:Notch signaling pathway"/>
    <property type="evidence" value="ECO:0007669"/>
    <property type="project" value="InterPro"/>
</dbReference>
<protein>
    <recommendedName>
        <fullName evidence="5">E3 ubiquitin-protein ligase</fullName>
        <ecNumber evidence="5">2.3.2.27</ecNumber>
    </recommendedName>
</protein>
<comment type="catalytic activity">
    <reaction evidence="1 5">
        <text>S-ubiquitinyl-[E2 ubiquitin-conjugating enzyme]-L-cysteine + [acceptor protein]-L-lysine = [E2 ubiquitin-conjugating enzyme]-L-cysteine + N(6)-ubiquitinyl-[acceptor protein]-L-lysine.</text>
        <dbReference type="EC" id="2.3.2.27"/>
    </reaction>
</comment>
<dbReference type="GO" id="GO:0008270">
    <property type="term" value="F:zinc ion binding"/>
    <property type="evidence" value="ECO:0007669"/>
    <property type="project" value="UniProtKB-KW"/>
</dbReference>
<evidence type="ECO:0000256" key="2">
    <source>
        <dbReference type="ARBA" id="ARBA00004906"/>
    </source>
</evidence>
<name>A0A9D4R045_DREPO</name>
<comment type="caution">
    <text evidence="7">The sequence shown here is derived from an EMBL/GenBank/DDBJ whole genome shotgun (WGS) entry which is preliminary data.</text>
</comment>
<evidence type="ECO:0000256" key="3">
    <source>
        <dbReference type="ARBA" id="ARBA00022679"/>
    </source>
</evidence>
<dbReference type="Pfam" id="PF18102">
    <property type="entry name" value="DTC"/>
    <property type="match status" value="1"/>
</dbReference>
<dbReference type="EMBL" id="JAIWYP010000003">
    <property type="protein sequence ID" value="KAH3849989.1"/>
    <property type="molecule type" value="Genomic_DNA"/>
</dbReference>
<evidence type="ECO:0000259" key="6">
    <source>
        <dbReference type="Pfam" id="PF18102"/>
    </source>
</evidence>
<dbReference type="InterPro" id="IPR039396">
    <property type="entry name" value="Deltex_C"/>
</dbReference>
<proteinExistence type="inferred from homology"/>
<accession>A0A9D4R045</accession>
<feature type="domain" description="Deltex C-terminal" evidence="6">
    <location>
        <begin position="2"/>
        <end position="63"/>
    </location>
</feature>
<keyword evidence="5" id="KW-0862">Zinc</keyword>
<dbReference type="GO" id="GO:0061630">
    <property type="term" value="F:ubiquitin protein ligase activity"/>
    <property type="evidence" value="ECO:0007669"/>
    <property type="project" value="UniProtKB-UniRule"/>
</dbReference>
<keyword evidence="5" id="KW-0863">Zinc-finger</keyword>
<dbReference type="Gene3D" id="3.30.390.130">
    <property type="match status" value="1"/>
</dbReference>
<comment type="similarity">
    <text evidence="5">Belongs to the Deltex family.</text>
</comment>
<dbReference type="PANTHER" id="PTHR12622">
    <property type="entry name" value="DELTEX-RELATED"/>
    <property type="match status" value="1"/>
</dbReference>
<organism evidence="7 8">
    <name type="scientific">Dreissena polymorpha</name>
    <name type="common">Zebra mussel</name>
    <name type="synonym">Mytilus polymorpha</name>
    <dbReference type="NCBI Taxonomy" id="45954"/>
    <lineage>
        <taxon>Eukaryota</taxon>
        <taxon>Metazoa</taxon>
        <taxon>Spiralia</taxon>
        <taxon>Lophotrochozoa</taxon>
        <taxon>Mollusca</taxon>
        <taxon>Bivalvia</taxon>
        <taxon>Autobranchia</taxon>
        <taxon>Heteroconchia</taxon>
        <taxon>Euheterodonta</taxon>
        <taxon>Imparidentia</taxon>
        <taxon>Neoheterodontei</taxon>
        <taxon>Myida</taxon>
        <taxon>Dreissenoidea</taxon>
        <taxon>Dreissenidae</taxon>
        <taxon>Dreissena</taxon>
    </lineage>
</organism>
<reference evidence="7" key="2">
    <citation type="submission" date="2020-11" db="EMBL/GenBank/DDBJ databases">
        <authorList>
            <person name="McCartney M.A."/>
            <person name="Auch B."/>
            <person name="Kono T."/>
            <person name="Mallez S."/>
            <person name="Becker A."/>
            <person name="Gohl D.M."/>
            <person name="Silverstein K.A.T."/>
            <person name="Koren S."/>
            <person name="Bechman K.B."/>
            <person name="Herman A."/>
            <person name="Abrahante J.E."/>
            <person name="Garbe J."/>
        </authorList>
    </citation>
    <scope>NUCLEOTIDE SEQUENCE</scope>
    <source>
        <strain evidence="7">Duluth1</strain>
        <tissue evidence="7">Whole animal</tissue>
    </source>
</reference>
<keyword evidence="8" id="KW-1185">Reference proteome</keyword>
<gene>
    <name evidence="7" type="ORF">DPMN_092394</name>
</gene>
<dbReference type="GO" id="GO:0016567">
    <property type="term" value="P:protein ubiquitination"/>
    <property type="evidence" value="ECO:0007669"/>
    <property type="project" value="UniProtKB-UniRule"/>
</dbReference>